<organism evidence="3 4">
    <name type="scientific">Dioszegia hungarica</name>
    <dbReference type="NCBI Taxonomy" id="4972"/>
    <lineage>
        <taxon>Eukaryota</taxon>
        <taxon>Fungi</taxon>
        <taxon>Dikarya</taxon>
        <taxon>Basidiomycota</taxon>
        <taxon>Agaricomycotina</taxon>
        <taxon>Tremellomycetes</taxon>
        <taxon>Tremellales</taxon>
        <taxon>Bulleribasidiaceae</taxon>
        <taxon>Dioszegia</taxon>
    </lineage>
</organism>
<comment type="caution">
    <text evidence="3">The sequence shown here is derived from an EMBL/GenBank/DDBJ whole genome shotgun (WGS) entry which is preliminary data.</text>
</comment>
<feature type="compositionally biased region" description="Polar residues" evidence="1">
    <location>
        <begin position="1"/>
        <end position="27"/>
    </location>
</feature>
<keyword evidence="4" id="KW-1185">Reference proteome</keyword>
<dbReference type="AlphaFoldDB" id="A0AA38HGJ4"/>
<dbReference type="SUPFAM" id="SSF46689">
    <property type="entry name" value="Homeodomain-like"/>
    <property type="match status" value="1"/>
</dbReference>
<feature type="region of interest" description="Disordered" evidence="1">
    <location>
        <begin position="1"/>
        <end position="63"/>
    </location>
</feature>
<dbReference type="Proteomes" id="UP001164286">
    <property type="component" value="Unassembled WGS sequence"/>
</dbReference>
<evidence type="ECO:0000313" key="3">
    <source>
        <dbReference type="EMBL" id="KAI9639723.1"/>
    </source>
</evidence>
<proteinExistence type="predicted"/>
<dbReference type="InterPro" id="IPR009057">
    <property type="entry name" value="Homeodomain-like_sf"/>
</dbReference>
<feature type="compositionally biased region" description="Low complexity" evidence="1">
    <location>
        <begin position="28"/>
        <end position="39"/>
    </location>
</feature>
<dbReference type="GeneID" id="77730123"/>
<evidence type="ECO:0000313" key="4">
    <source>
        <dbReference type="Proteomes" id="UP001164286"/>
    </source>
</evidence>
<dbReference type="InterPro" id="IPR001005">
    <property type="entry name" value="SANT/Myb"/>
</dbReference>
<dbReference type="PROSITE" id="PS50090">
    <property type="entry name" value="MYB_LIKE"/>
    <property type="match status" value="1"/>
</dbReference>
<evidence type="ECO:0000259" key="2">
    <source>
        <dbReference type="PROSITE" id="PS50090"/>
    </source>
</evidence>
<dbReference type="Gene3D" id="1.10.10.60">
    <property type="entry name" value="Homeodomain-like"/>
    <property type="match status" value="1"/>
</dbReference>
<gene>
    <name evidence="3" type="ORF">MKK02DRAFT_40048</name>
</gene>
<dbReference type="CDD" id="cd00167">
    <property type="entry name" value="SANT"/>
    <property type="match status" value="1"/>
</dbReference>
<feature type="domain" description="Myb-like" evidence="2">
    <location>
        <begin position="58"/>
        <end position="112"/>
    </location>
</feature>
<reference evidence="3" key="1">
    <citation type="journal article" date="2022" name="G3 (Bethesda)">
        <title>High quality genome of the basidiomycete yeast Dioszegia hungarica PDD-24b-2 isolated from cloud water.</title>
        <authorList>
            <person name="Jarrige D."/>
            <person name="Haridas S."/>
            <person name="Bleykasten-Grosshans C."/>
            <person name="Joly M."/>
            <person name="Nadalig T."/>
            <person name="Sancelme M."/>
            <person name="Vuilleumier S."/>
            <person name="Grigoriev I.V."/>
            <person name="Amato P."/>
            <person name="Bringel F."/>
        </authorList>
    </citation>
    <scope>NUCLEOTIDE SEQUENCE</scope>
    <source>
        <strain evidence="3">PDD-24b-2</strain>
    </source>
</reference>
<dbReference type="EMBL" id="JAKWFO010000001">
    <property type="protein sequence ID" value="KAI9639723.1"/>
    <property type="molecule type" value="Genomic_DNA"/>
</dbReference>
<accession>A0AA38HGJ4</accession>
<evidence type="ECO:0000256" key="1">
    <source>
        <dbReference type="SAM" id="MobiDB-lite"/>
    </source>
</evidence>
<name>A0AA38HGJ4_9TREE</name>
<protein>
    <recommendedName>
        <fullName evidence="2">Myb-like domain-containing protein</fullName>
    </recommendedName>
</protein>
<sequence length="121" mass="12808">MPNIASSPSTSPIGGPASTPSAAQQGNTAAAITATKQTKSPSTSPANKRKNGEASASDGKRARVAWTADEDAIILDLIQELGKEQLWSKIKEDGRLVHRGNDGIKVHFNSMMGKIKKQVQQ</sequence>
<dbReference type="Pfam" id="PF00249">
    <property type="entry name" value="Myb_DNA-binding"/>
    <property type="match status" value="1"/>
</dbReference>
<dbReference type="RefSeq" id="XP_052949500.1">
    <property type="nucleotide sequence ID" value="XM_053090918.1"/>
</dbReference>